<evidence type="ECO:0000313" key="2">
    <source>
        <dbReference type="Proteomes" id="UP000789572"/>
    </source>
</evidence>
<sequence length="127" mass="14384">MSPQQYNNNKDKIRPHQIPAKIDISPMVLEIVPSSVITLRVRSLRPFLIYTFRGNYWALKPHLPLFAHPPNKLVQGSSSPKGQTHRQYPTQWSSRVVEEVNKRKTYGLADYSRSAPLSSLAGSIISS</sequence>
<keyword evidence="2" id="KW-1185">Reference proteome</keyword>
<comment type="caution">
    <text evidence="1">The sequence shown here is derived from an EMBL/GenBank/DDBJ whole genome shotgun (WGS) entry which is preliminary data.</text>
</comment>
<proteinExistence type="predicted"/>
<gene>
    <name evidence="1" type="ORF">POCULU_LOCUS3439</name>
</gene>
<accession>A0A9N9A3J3</accession>
<dbReference type="EMBL" id="CAJVPJ010000380">
    <property type="protein sequence ID" value="CAG8518365.1"/>
    <property type="molecule type" value="Genomic_DNA"/>
</dbReference>
<name>A0A9N9A3J3_9GLOM</name>
<evidence type="ECO:0000313" key="1">
    <source>
        <dbReference type="EMBL" id="CAG8518365.1"/>
    </source>
</evidence>
<protein>
    <submittedName>
        <fullName evidence="1">2994_t:CDS:1</fullName>
    </submittedName>
</protein>
<dbReference type="AlphaFoldDB" id="A0A9N9A3J3"/>
<reference evidence="1" key="1">
    <citation type="submission" date="2021-06" db="EMBL/GenBank/DDBJ databases">
        <authorList>
            <person name="Kallberg Y."/>
            <person name="Tangrot J."/>
            <person name="Rosling A."/>
        </authorList>
    </citation>
    <scope>NUCLEOTIDE SEQUENCE</scope>
    <source>
        <strain evidence="1">IA702</strain>
    </source>
</reference>
<dbReference type="Proteomes" id="UP000789572">
    <property type="component" value="Unassembled WGS sequence"/>
</dbReference>
<organism evidence="1 2">
    <name type="scientific">Paraglomus occultum</name>
    <dbReference type="NCBI Taxonomy" id="144539"/>
    <lineage>
        <taxon>Eukaryota</taxon>
        <taxon>Fungi</taxon>
        <taxon>Fungi incertae sedis</taxon>
        <taxon>Mucoromycota</taxon>
        <taxon>Glomeromycotina</taxon>
        <taxon>Glomeromycetes</taxon>
        <taxon>Paraglomerales</taxon>
        <taxon>Paraglomeraceae</taxon>
        <taxon>Paraglomus</taxon>
    </lineage>
</organism>